<sequence>MPTITETTGKLIREARKAAGLTQKELGEKMGVSESTVNKYEAGKQNLSIETVERIAKALGAELEIYFKK</sequence>
<dbReference type="Proteomes" id="UP000290407">
    <property type="component" value="Unassembled WGS sequence"/>
</dbReference>
<evidence type="ECO:0000313" key="4">
    <source>
        <dbReference type="Proteomes" id="UP000290407"/>
    </source>
</evidence>
<dbReference type="PANTHER" id="PTHR46797:SF1">
    <property type="entry name" value="METHYLPHOSPHONATE SYNTHASE"/>
    <property type="match status" value="1"/>
</dbReference>
<evidence type="ECO:0000256" key="1">
    <source>
        <dbReference type="ARBA" id="ARBA00023125"/>
    </source>
</evidence>
<dbReference type="RefSeq" id="WP_129599346.1">
    <property type="nucleotide sequence ID" value="NZ_SBLB01000001.1"/>
</dbReference>
<dbReference type="GO" id="GO:0003700">
    <property type="term" value="F:DNA-binding transcription factor activity"/>
    <property type="evidence" value="ECO:0007669"/>
    <property type="project" value="TreeGrafter"/>
</dbReference>
<comment type="caution">
    <text evidence="3">The sequence shown here is derived from an EMBL/GenBank/DDBJ whole genome shotgun (WGS) entry which is preliminary data.</text>
</comment>
<proteinExistence type="predicted"/>
<dbReference type="GO" id="GO:0003677">
    <property type="term" value="F:DNA binding"/>
    <property type="evidence" value="ECO:0007669"/>
    <property type="project" value="UniProtKB-KW"/>
</dbReference>
<dbReference type="SUPFAM" id="SSF47413">
    <property type="entry name" value="lambda repressor-like DNA-binding domains"/>
    <property type="match status" value="1"/>
</dbReference>
<dbReference type="InterPro" id="IPR010982">
    <property type="entry name" value="Lambda_DNA-bd_dom_sf"/>
</dbReference>
<dbReference type="PROSITE" id="PS50943">
    <property type="entry name" value="HTH_CROC1"/>
    <property type="match status" value="1"/>
</dbReference>
<gene>
    <name evidence="3" type="ORF">EQG79_01510</name>
</gene>
<dbReference type="SMART" id="SM00530">
    <property type="entry name" value="HTH_XRE"/>
    <property type="match status" value="1"/>
</dbReference>
<keyword evidence="4" id="KW-1185">Reference proteome</keyword>
<reference evidence="3 4" key="1">
    <citation type="submission" date="2019-01" db="EMBL/GenBank/DDBJ databases">
        <title>Spirosoma flava sp. nov., a propanil-degrading bacterium isolated from herbicide-contaminated soil.</title>
        <authorList>
            <person name="Zhang L."/>
            <person name="Jiang J.-D."/>
        </authorList>
    </citation>
    <scope>NUCLEOTIDE SEQUENCE [LARGE SCALE GENOMIC DNA]</scope>
    <source>
        <strain evidence="3 4">TY50</strain>
    </source>
</reference>
<name>A0A4Q2UNF1_9BACT</name>
<dbReference type="GO" id="GO:0005829">
    <property type="term" value="C:cytosol"/>
    <property type="evidence" value="ECO:0007669"/>
    <property type="project" value="TreeGrafter"/>
</dbReference>
<dbReference type="PANTHER" id="PTHR46797">
    <property type="entry name" value="HTH-TYPE TRANSCRIPTIONAL REGULATOR"/>
    <property type="match status" value="1"/>
</dbReference>
<evidence type="ECO:0000259" key="2">
    <source>
        <dbReference type="PROSITE" id="PS50943"/>
    </source>
</evidence>
<dbReference type="Gene3D" id="1.10.260.40">
    <property type="entry name" value="lambda repressor-like DNA-binding domains"/>
    <property type="match status" value="1"/>
</dbReference>
<dbReference type="InterPro" id="IPR001387">
    <property type="entry name" value="Cro/C1-type_HTH"/>
</dbReference>
<dbReference type="InterPro" id="IPR050807">
    <property type="entry name" value="TransReg_Diox_bact_type"/>
</dbReference>
<evidence type="ECO:0000313" key="3">
    <source>
        <dbReference type="EMBL" id="RYC70856.1"/>
    </source>
</evidence>
<feature type="domain" description="HTH cro/C1-type" evidence="2">
    <location>
        <begin position="12"/>
        <end position="66"/>
    </location>
</feature>
<accession>A0A4Q2UNF1</accession>
<dbReference type="AlphaFoldDB" id="A0A4Q2UNF1"/>
<dbReference type="Pfam" id="PF01381">
    <property type="entry name" value="HTH_3"/>
    <property type="match status" value="1"/>
</dbReference>
<dbReference type="EMBL" id="SBLB01000001">
    <property type="protein sequence ID" value="RYC70856.1"/>
    <property type="molecule type" value="Genomic_DNA"/>
</dbReference>
<protein>
    <submittedName>
        <fullName evidence="3">XRE family transcriptional regulator</fullName>
    </submittedName>
</protein>
<organism evidence="3 4">
    <name type="scientific">Spirosoma sordidisoli</name>
    <dbReference type="NCBI Taxonomy" id="2502893"/>
    <lineage>
        <taxon>Bacteria</taxon>
        <taxon>Pseudomonadati</taxon>
        <taxon>Bacteroidota</taxon>
        <taxon>Cytophagia</taxon>
        <taxon>Cytophagales</taxon>
        <taxon>Cytophagaceae</taxon>
        <taxon>Spirosoma</taxon>
    </lineage>
</organism>
<keyword evidence="1" id="KW-0238">DNA-binding</keyword>
<dbReference type="CDD" id="cd00093">
    <property type="entry name" value="HTH_XRE"/>
    <property type="match status" value="1"/>
</dbReference>